<protein>
    <recommendedName>
        <fullName evidence="1">Leucine-rich repeat domain-containing protein</fullName>
    </recommendedName>
</protein>
<name>A0A5N7DMT9_9EURO</name>
<evidence type="ECO:0000313" key="2">
    <source>
        <dbReference type="EMBL" id="KAE8407760.1"/>
    </source>
</evidence>
<evidence type="ECO:0000313" key="3">
    <source>
        <dbReference type="Proteomes" id="UP000325579"/>
    </source>
</evidence>
<dbReference type="Proteomes" id="UP000325579">
    <property type="component" value="Unassembled WGS sequence"/>
</dbReference>
<dbReference type="Pfam" id="PF24969">
    <property type="entry name" value="LRR_15"/>
    <property type="match status" value="1"/>
</dbReference>
<proteinExistence type="predicted"/>
<accession>A0A5N7DMT9</accession>
<dbReference type="InterPro" id="IPR056867">
    <property type="entry name" value="LRR_15"/>
</dbReference>
<feature type="domain" description="Leucine-rich repeat" evidence="1">
    <location>
        <begin position="52"/>
        <end position="262"/>
    </location>
</feature>
<dbReference type="GeneID" id="43671048"/>
<reference evidence="2 3" key="1">
    <citation type="submission" date="2019-04" db="EMBL/GenBank/DDBJ databases">
        <authorList>
            <consortium name="DOE Joint Genome Institute"/>
            <person name="Mondo S."/>
            <person name="Kjaerbolling I."/>
            <person name="Vesth T."/>
            <person name="Frisvad J.C."/>
            <person name="Nybo J.L."/>
            <person name="Theobald S."/>
            <person name="Kildgaard S."/>
            <person name="Isbrandt T."/>
            <person name="Kuo A."/>
            <person name="Sato A."/>
            <person name="Lyhne E.K."/>
            <person name="Kogle M.E."/>
            <person name="Wiebenga A."/>
            <person name="Kun R.S."/>
            <person name="Lubbers R.J."/>
            <person name="Makela M.R."/>
            <person name="Barry K."/>
            <person name="Chovatia M."/>
            <person name="Clum A."/>
            <person name="Daum C."/>
            <person name="Haridas S."/>
            <person name="He G."/>
            <person name="LaButti K."/>
            <person name="Lipzen A."/>
            <person name="Riley R."/>
            <person name="Salamov A."/>
            <person name="Simmons B.A."/>
            <person name="Magnuson J.K."/>
            <person name="Henrissat B."/>
            <person name="Mortensen U.H."/>
            <person name="Larsen T.O."/>
            <person name="Devries R.P."/>
            <person name="Grigoriev I.V."/>
            <person name="Machida M."/>
            <person name="Baker S.E."/>
            <person name="Andersen M.R."/>
            <person name="Cantor M.N."/>
            <person name="Hua S.X."/>
        </authorList>
    </citation>
    <scope>NUCLEOTIDE SEQUENCE [LARGE SCALE GENOMIC DNA]</scope>
    <source>
        <strain evidence="2 3">CBS 119388</strain>
    </source>
</reference>
<evidence type="ECO:0000259" key="1">
    <source>
        <dbReference type="Pfam" id="PF24969"/>
    </source>
</evidence>
<organism evidence="2 3">
    <name type="scientific">Aspergillus pseudonomiae</name>
    <dbReference type="NCBI Taxonomy" id="1506151"/>
    <lineage>
        <taxon>Eukaryota</taxon>
        <taxon>Fungi</taxon>
        <taxon>Dikarya</taxon>
        <taxon>Ascomycota</taxon>
        <taxon>Pezizomycotina</taxon>
        <taxon>Eurotiomycetes</taxon>
        <taxon>Eurotiomycetidae</taxon>
        <taxon>Eurotiales</taxon>
        <taxon>Aspergillaceae</taxon>
        <taxon>Aspergillus</taxon>
        <taxon>Aspergillus subgen. Circumdati</taxon>
    </lineage>
</organism>
<sequence>MLTYGDEGFMNSIFDKAALRQGPFRTTTPFPFLQKVTLMSYSSLFQRTSGYSTGLFHLPAVRTIEVIGLWESFQRSGKWDFRGVTGRMSPVTELVMSPVYGCRGLGEWIEACSKMERLQVNIGIMECLNYIFDPIAFRTCLVPCMKTLKDLCLRFHTSYKEDRALRRGEEVYLHLLRDDLPLESFREFCVLECLSLRHANLVQLPNTNIEDRYGAAPQSLLDLLPPSLKSLEITDVVHIYFPELVSALEELVRLHVTFMPMFERRVLYSQGNDVGPAETSSINHLATVCGRMWVCLTVKRRPLLYFD</sequence>
<dbReference type="RefSeq" id="XP_031945079.1">
    <property type="nucleotide sequence ID" value="XM_032086357.1"/>
</dbReference>
<dbReference type="EMBL" id="ML736746">
    <property type="protein sequence ID" value="KAE8407760.1"/>
    <property type="molecule type" value="Genomic_DNA"/>
</dbReference>
<gene>
    <name evidence="2" type="ORF">BDV37DRAFT_279548</name>
</gene>
<keyword evidence="3" id="KW-1185">Reference proteome</keyword>
<dbReference type="AlphaFoldDB" id="A0A5N7DMT9"/>
<dbReference type="OrthoDB" id="2520703at2759"/>